<dbReference type="PANTHER" id="PTHR11557">
    <property type="entry name" value="PORPHOBILINOGEN DEAMINASE"/>
    <property type="match status" value="1"/>
</dbReference>
<comment type="similarity">
    <text evidence="3 8">Belongs to the HMBS family.</text>
</comment>
<gene>
    <name evidence="8" type="primary">hemC</name>
    <name evidence="11" type="ORF">C0187_00725</name>
</gene>
<dbReference type="InterPro" id="IPR022418">
    <property type="entry name" value="Porphobilinogen_deaminase_C"/>
</dbReference>
<sequence>MEKVTIATRGSKLALWQANHIKSLLTNRYPEMLVDLKIIKTQGDIILDVPLAKIGGKGLFVKEIENALIENEADLAVHSMKDVPVELPDELEIYVNPHRESPFDAFLSVKYNDLDELPRGAKLGTSSLRRKVQISRIRPDIEIVDLRGNVDTRIRKLTEGTFDAIILARAGLNRLNLLEWVKYTFDDSEIIPSVCQGTLGIEVRKDDDRIKNILKFMKDEKTEVVTRAERAFLRRLEGGCQAPIGGYCKIEGGRLKMIGFLSSLDGEEFLKYEEYGDMDKPEVLGESVAEKILINGGKKILDDIYARS</sequence>
<feature type="modified residue" description="S-(dipyrrolylmethanemethyl)cysteine" evidence="8">
    <location>
        <position position="240"/>
    </location>
</feature>
<dbReference type="Proteomes" id="UP000242881">
    <property type="component" value="Unassembled WGS sequence"/>
</dbReference>
<dbReference type="InterPro" id="IPR022417">
    <property type="entry name" value="Porphobilin_deaminase_N"/>
</dbReference>
<evidence type="ECO:0000256" key="5">
    <source>
        <dbReference type="ARBA" id="ARBA00022679"/>
    </source>
</evidence>
<proteinExistence type="inferred from homology"/>
<dbReference type="EMBL" id="PNIN01000014">
    <property type="protein sequence ID" value="PMP72891.1"/>
    <property type="molecule type" value="Genomic_DNA"/>
</dbReference>
<comment type="subunit">
    <text evidence="4 8">Monomer.</text>
</comment>
<dbReference type="FunFam" id="3.40.190.10:FF:000005">
    <property type="entry name" value="Porphobilinogen deaminase"/>
    <property type="match status" value="1"/>
</dbReference>
<dbReference type="PIRSF" id="PIRSF001438">
    <property type="entry name" value="4pyrrol_synth_OHMeBilane_synth"/>
    <property type="match status" value="1"/>
</dbReference>
<evidence type="ECO:0000313" key="12">
    <source>
        <dbReference type="Proteomes" id="UP000242881"/>
    </source>
</evidence>
<feature type="domain" description="Porphobilinogen deaminase C-terminal" evidence="10">
    <location>
        <begin position="227"/>
        <end position="293"/>
    </location>
</feature>
<evidence type="ECO:0000256" key="2">
    <source>
        <dbReference type="ARBA" id="ARBA00004735"/>
    </source>
</evidence>
<dbReference type="Gene3D" id="3.40.190.10">
    <property type="entry name" value="Periplasmic binding protein-like II"/>
    <property type="match status" value="2"/>
</dbReference>
<evidence type="ECO:0000256" key="6">
    <source>
        <dbReference type="ARBA" id="ARBA00023244"/>
    </source>
</evidence>
<comment type="pathway">
    <text evidence="2">Porphyrin-containing compound metabolism; protoporphyrin-IX biosynthesis; coproporphyrinogen-III from 5-aminolevulinate: step 2/4.</text>
</comment>
<dbReference type="FunFam" id="3.40.190.10:FF:000004">
    <property type="entry name" value="Porphobilinogen deaminase"/>
    <property type="match status" value="1"/>
</dbReference>
<dbReference type="PROSITE" id="PS00533">
    <property type="entry name" value="PORPHOBILINOGEN_DEAM"/>
    <property type="match status" value="1"/>
</dbReference>
<evidence type="ECO:0000259" key="10">
    <source>
        <dbReference type="Pfam" id="PF03900"/>
    </source>
</evidence>
<comment type="cofactor">
    <cofactor evidence="8">
        <name>dipyrromethane</name>
        <dbReference type="ChEBI" id="CHEBI:60342"/>
    </cofactor>
    <text evidence="8">Binds 1 dipyrromethane group covalently.</text>
</comment>
<evidence type="ECO:0000259" key="9">
    <source>
        <dbReference type="Pfam" id="PF01379"/>
    </source>
</evidence>
<dbReference type="GO" id="GO:0004418">
    <property type="term" value="F:hydroxymethylbilane synthase activity"/>
    <property type="evidence" value="ECO:0007669"/>
    <property type="project" value="UniProtKB-UniRule"/>
</dbReference>
<dbReference type="EC" id="2.5.1.61" evidence="8"/>
<dbReference type="Pfam" id="PF03900">
    <property type="entry name" value="Porphobil_deamC"/>
    <property type="match status" value="1"/>
</dbReference>
<comment type="catalytic activity">
    <reaction evidence="7 8">
        <text>4 porphobilinogen + H2O = hydroxymethylbilane + 4 NH4(+)</text>
        <dbReference type="Rhea" id="RHEA:13185"/>
        <dbReference type="ChEBI" id="CHEBI:15377"/>
        <dbReference type="ChEBI" id="CHEBI:28938"/>
        <dbReference type="ChEBI" id="CHEBI:57845"/>
        <dbReference type="ChEBI" id="CHEBI:58126"/>
        <dbReference type="EC" id="2.5.1.61"/>
    </reaction>
</comment>
<dbReference type="SUPFAM" id="SSF53850">
    <property type="entry name" value="Periplasmic binding protein-like II"/>
    <property type="match status" value="1"/>
</dbReference>
<evidence type="ECO:0000313" key="11">
    <source>
        <dbReference type="EMBL" id="PMP72891.1"/>
    </source>
</evidence>
<evidence type="ECO:0000256" key="4">
    <source>
        <dbReference type="ARBA" id="ARBA00011245"/>
    </source>
</evidence>
<dbReference type="InterPro" id="IPR022419">
    <property type="entry name" value="Porphobilin_deaminase_cofac_BS"/>
</dbReference>
<accession>A0A2J6WR83</accession>
<feature type="domain" description="Porphobilinogen deaminase N-terminal" evidence="9">
    <location>
        <begin position="4"/>
        <end position="211"/>
    </location>
</feature>
<dbReference type="Gene3D" id="3.30.160.40">
    <property type="entry name" value="Porphobilinogen deaminase, C-terminal domain"/>
    <property type="match status" value="1"/>
</dbReference>
<dbReference type="AlphaFoldDB" id="A0A2J6WR83"/>
<evidence type="ECO:0000256" key="8">
    <source>
        <dbReference type="HAMAP-Rule" id="MF_00260"/>
    </source>
</evidence>
<organism evidence="11 12">
    <name type="scientific">Calditerrivibrio nitroreducens</name>
    <dbReference type="NCBI Taxonomy" id="477976"/>
    <lineage>
        <taxon>Bacteria</taxon>
        <taxon>Pseudomonadati</taxon>
        <taxon>Deferribacterota</taxon>
        <taxon>Deferribacteres</taxon>
        <taxon>Deferribacterales</taxon>
        <taxon>Calditerrivibrionaceae</taxon>
    </lineage>
</organism>
<keyword evidence="5 8" id="KW-0808">Transferase</keyword>
<dbReference type="CDD" id="cd13646">
    <property type="entry name" value="PBP2_EcHMBS_like"/>
    <property type="match status" value="1"/>
</dbReference>
<keyword evidence="6 8" id="KW-0627">Porphyrin biosynthesis</keyword>
<reference evidence="11 12" key="1">
    <citation type="submission" date="2018-01" db="EMBL/GenBank/DDBJ databases">
        <title>Metagenomic assembled genomes from two thermal pools in the Uzon Caldera, Kamchatka, Russia.</title>
        <authorList>
            <person name="Wilkins L."/>
            <person name="Ettinger C."/>
        </authorList>
    </citation>
    <scope>NUCLEOTIDE SEQUENCE [LARGE SCALE GENOMIC DNA]</scope>
    <source>
        <strain evidence="11">ZAV-05</strain>
    </source>
</reference>
<evidence type="ECO:0000256" key="7">
    <source>
        <dbReference type="ARBA" id="ARBA00048169"/>
    </source>
</evidence>
<name>A0A2J6WR83_9BACT</name>
<dbReference type="HAMAP" id="MF_00260">
    <property type="entry name" value="Porphobil_deam"/>
    <property type="match status" value="1"/>
</dbReference>
<dbReference type="GO" id="GO:0005737">
    <property type="term" value="C:cytoplasm"/>
    <property type="evidence" value="ECO:0007669"/>
    <property type="project" value="UniProtKB-UniRule"/>
</dbReference>
<protein>
    <recommendedName>
        <fullName evidence="8">Porphobilinogen deaminase</fullName>
        <shortName evidence="8">PBG</shortName>
        <ecNumber evidence="8">2.5.1.61</ecNumber>
    </recommendedName>
    <alternativeName>
        <fullName evidence="8">Hydroxymethylbilane synthase</fullName>
        <shortName evidence="8">HMBS</shortName>
    </alternativeName>
    <alternativeName>
        <fullName evidence="8">Pre-uroporphyrinogen synthase</fullName>
    </alternativeName>
</protein>
<dbReference type="InterPro" id="IPR000860">
    <property type="entry name" value="HemC"/>
</dbReference>
<evidence type="ECO:0000256" key="3">
    <source>
        <dbReference type="ARBA" id="ARBA00005638"/>
    </source>
</evidence>
<dbReference type="InterPro" id="IPR036803">
    <property type="entry name" value="Porphobilinogen_deaminase_C_sf"/>
</dbReference>
<dbReference type="PANTHER" id="PTHR11557:SF0">
    <property type="entry name" value="PORPHOBILINOGEN DEAMINASE"/>
    <property type="match status" value="1"/>
</dbReference>
<comment type="miscellaneous">
    <text evidence="8">The porphobilinogen subunits are added to the dipyrromethane group.</text>
</comment>
<evidence type="ECO:0000256" key="1">
    <source>
        <dbReference type="ARBA" id="ARBA00002869"/>
    </source>
</evidence>
<dbReference type="PRINTS" id="PR00151">
    <property type="entry name" value="PORPHBDMNASE"/>
</dbReference>
<dbReference type="GO" id="GO:0006782">
    <property type="term" value="P:protoporphyrinogen IX biosynthetic process"/>
    <property type="evidence" value="ECO:0007669"/>
    <property type="project" value="UniProtKB-UniRule"/>
</dbReference>
<comment type="caution">
    <text evidence="11">The sequence shown here is derived from an EMBL/GenBank/DDBJ whole genome shotgun (WGS) entry which is preliminary data.</text>
</comment>
<dbReference type="NCBIfam" id="TIGR00212">
    <property type="entry name" value="hemC"/>
    <property type="match status" value="1"/>
</dbReference>
<dbReference type="Pfam" id="PF01379">
    <property type="entry name" value="Porphobil_deam"/>
    <property type="match status" value="1"/>
</dbReference>
<comment type="function">
    <text evidence="1 8">Tetrapolymerization of the monopyrrole PBG into the hydroxymethylbilane pre-uroporphyrinogen in several discrete steps.</text>
</comment>
<dbReference type="SUPFAM" id="SSF54782">
    <property type="entry name" value="Porphobilinogen deaminase (hydroxymethylbilane synthase), C-terminal domain"/>
    <property type="match status" value="1"/>
</dbReference>